<evidence type="ECO:0000313" key="3">
    <source>
        <dbReference type="Proteomes" id="UP000799438"/>
    </source>
</evidence>
<evidence type="ECO:0000256" key="1">
    <source>
        <dbReference type="SAM" id="Phobius"/>
    </source>
</evidence>
<dbReference type="RefSeq" id="XP_033393460.1">
    <property type="nucleotide sequence ID" value="XM_033545035.1"/>
</dbReference>
<feature type="transmembrane region" description="Helical" evidence="1">
    <location>
        <begin position="323"/>
        <end position="344"/>
    </location>
</feature>
<protein>
    <submittedName>
        <fullName evidence="2">Uncharacterized protein</fullName>
    </submittedName>
</protein>
<feature type="transmembrane region" description="Helical" evidence="1">
    <location>
        <begin position="79"/>
        <end position="100"/>
    </location>
</feature>
<sequence length="365" mass="39982">MHSPESLYFLLLAGTACGLLWGVALWNGTVAALVTAACTGRFEDGTPLATSYTGLSAIDFPVSLLVAFFFYGTNGSHPAFQIFLVDAYATLQSAFVWLYAESSRFHSKPYAVAYPIIWALLWQAFGAAIALPLFFRKHLEWCKSNAKPLPASELRPSQALPFSFALGALLPAVIGMLPTWYPRPDQLHQQILAAWQPDPIWVAVVQATLTTVLSRLPTEKSDERSVGWLQASYVIAAMSSAVGHMYAFATLMLSSDPRLGFKGAYVPSLFSGPPGAALKLANGPWLFLQYDLIIISLSALSWAYLLVTPIVGKESWVRNLLPLLIMVAGFVFGAGTVVSVILFWREGKMQQERRSRKANVAKRSD</sequence>
<feature type="transmembrane region" description="Helical" evidence="1">
    <location>
        <begin position="228"/>
        <end position="247"/>
    </location>
</feature>
<feature type="transmembrane region" description="Helical" evidence="1">
    <location>
        <begin position="159"/>
        <end position="180"/>
    </location>
</feature>
<gene>
    <name evidence="2" type="ORF">K452DRAFT_329092</name>
</gene>
<keyword evidence="1" id="KW-0812">Transmembrane</keyword>
<keyword evidence="3" id="KW-1185">Reference proteome</keyword>
<dbReference type="OrthoDB" id="72269at2759"/>
<keyword evidence="1" id="KW-1133">Transmembrane helix</keyword>
<name>A0A6A6B3B2_9PEZI</name>
<feature type="transmembrane region" description="Helical" evidence="1">
    <location>
        <begin position="52"/>
        <end position="72"/>
    </location>
</feature>
<dbReference type="Proteomes" id="UP000799438">
    <property type="component" value="Unassembled WGS sequence"/>
</dbReference>
<dbReference type="EMBL" id="ML995500">
    <property type="protein sequence ID" value="KAF2137745.1"/>
    <property type="molecule type" value="Genomic_DNA"/>
</dbReference>
<organism evidence="2 3">
    <name type="scientific">Aplosporella prunicola CBS 121167</name>
    <dbReference type="NCBI Taxonomy" id="1176127"/>
    <lineage>
        <taxon>Eukaryota</taxon>
        <taxon>Fungi</taxon>
        <taxon>Dikarya</taxon>
        <taxon>Ascomycota</taxon>
        <taxon>Pezizomycotina</taxon>
        <taxon>Dothideomycetes</taxon>
        <taxon>Dothideomycetes incertae sedis</taxon>
        <taxon>Botryosphaeriales</taxon>
        <taxon>Aplosporellaceae</taxon>
        <taxon>Aplosporella</taxon>
    </lineage>
</organism>
<accession>A0A6A6B3B2</accession>
<feature type="transmembrane region" description="Helical" evidence="1">
    <location>
        <begin position="290"/>
        <end position="311"/>
    </location>
</feature>
<proteinExistence type="predicted"/>
<feature type="transmembrane region" description="Helical" evidence="1">
    <location>
        <begin position="112"/>
        <end position="135"/>
    </location>
</feature>
<keyword evidence="1" id="KW-0472">Membrane</keyword>
<reference evidence="2" key="1">
    <citation type="journal article" date="2020" name="Stud. Mycol.">
        <title>101 Dothideomycetes genomes: a test case for predicting lifestyles and emergence of pathogens.</title>
        <authorList>
            <person name="Haridas S."/>
            <person name="Albert R."/>
            <person name="Binder M."/>
            <person name="Bloem J."/>
            <person name="Labutti K."/>
            <person name="Salamov A."/>
            <person name="Andreopoulos B."/>
            <person name="Baker S."/>
            <person name="Barry K."/>
            <person name="Bills G."/>
            <person name="Bluhm B."/>
            <person name="Cannon C."/>
            <person name="Castanera R."/>
            <person name="Culley D."/>
            <person name="Daum C."/>
            <person name="Ezra D."/>
            <person name="Gonzalez J."/>
            <person name="Henrissat B."/>
            <person name="Kuo A."/>
            <person name="Liang C."/>
            <person name="Lipzen A."/>
            <person name="Lutzoni F."/>
            <person name="Magnuson J."/>
            <person name="Mondo S."/>
            <person name="Nolan M."/>
            <person name="Ohm R."/>
            <person name="Pangilinan J."/>
            <person name="Park H.-J."/>
            <person name="Ramirez L."/>
            <person name="Alfaro M."/>
            <person name="Sun H."/>
            <person name="Tritt A."/>
            <person name="Yoshinaga Y."/>
            <person name="Zwiers L.-H."/>
            <person name="Turgeon B."/>
            <person name="Goodwin S."/>
            <person name="Spatafora J."/>
            <person name="Crous P."/>
            <person name="Grigoriev I."/>
        </authorList>
    </citation>
    <scope>NUCLEOTIDE SEQUENCE</scope>
    <source>
        <strain evidence="2">CBS 121167</strain>
    </source>
</reference>
<dbReference type="AlphaFoldDB" id="A0A6A6B3B2"/>
<dbReference type="GeneID" id="54302531"/>
<evidence type="ECO:0000313" key="2">
    <source>
        <dbReference type="EMBL" id="KAF2137745.1"/>
    </source>
</evidence>